<keyword evidence="3 9" id="KW-0812">Transmembrane</keyword>
<feature type="domain" description="Ancillary SecYEG translocon subunit/Cell division coordinator CpoB TPR" evidence="10">
    <location>
        <begin position="17"/>
        <end position="210"/>
    </location>
</feature>
<sequence>MANHLDLEEQEQLDQLKHFWNQWGTLISCVLIVVCGSLAAWNGYQYWQSRQATKAAALFDAVDVANRGKDQARVEQAFGDLKANYAGTPQAAQAGFLVARGLVEAAKPDEAREVLAWVAANAGDDGFKALAKLRLAAVLTEQKKYDEALAQLSGSLPAAFDGVAADHRGDILMLQDKRSEAQAQYAKAYKAMSEDVEYRRLVEVKLNALGANPAAETVAAAKAAEAAK</sequence>
<dbReference type="GO" id="GO:0044877">
    <property type="term" value="F:protein-containing complex binding"/>
    <property type="evidence" value="ECO:0007669"/>
    <property type="project" value="InterPro"/>
</dbReference>
<dbReference type="Gene3D" id="1.25.40.10">
    <property type="entry name" value="Tetratricopeptide repeat domain"/>
    <property type="match status" value="1"/>
</dbReference>
<evidence type="ECO:0000256" key="6">
    <source>
        <dbReference type="ARBA" id="ARBA00023186"/>
    </source>
</evidence>
<dbReference type="InterPro" id="IPR018704">
    <property type="entry name" value="SecYEG/CpoB_TPR"/>
</dbReference>
<keyword evidence="2" id="KW-1003">Cell membrane</keyword>
<protein>
    <recommendedName>
        <fullName evidence="8">Ancillary SecYEG translocon subunit</fullName>
    </recommendedName>
</protein>
<comment type="similarity">
    <text evidence="7">Belongs to the YfgM family.</text>
</comment>
<evidence type="ECO:0000256" key="9">
    <source>
        <dbReference type="SAM" id="Phobius"/>
    </source>
</evidence>
<dbReference type="RefSeq" id="WP_184865977.1">
    <property type="nucleotide sequence ID" value="NZ_JACHLK010000032.1"/>
</dbReference>
<evidence type="ECO:0000256" key="1">
    <source>
        <dbReference type="ARBA" id="ARBA00004401"/>
    </source>
</evidence>
<dbReference type="InterPro" id="IPR011990">
    <property type="entry name" value="TPR-like_helical_dom_sf"/>
</dbReference>
<comment type="caution">
    <text evidence="11">The sequence shown here is derived from an EMBL/GenBank/DDBJ whole genome shotgun (WGS) entry which is preliminary data.</text>
</comment>
<organism evidence="11 12">
    <name type="scientific">Acidovorax soli</name>
    <dbReference type="NCBI Taxonomy" id="592050"/>
    <lineage>
        <taxon>Bacteria</taxon>
        <taxon>Pseudomonadati</taxon>
        <taxon>Pseudomonadota</taxon>
        <taxon>Betaproteobacteria</taxon>
        <taxon>Burkholderiales</taxon>
        <taxon>Comamonadaceae</taxon>
        <taxon>Acidovorax</taxon>
    </lineage>
</organism>
<evidence type="ECO:0000256" key="4">
    <source>
        <dbReference type="ARBA" id="ARBA00022989"/>
    </source>
</evidence>
<dbReference type="GO" id="GO:0005886">
    <property type="term" value="C:plasma membrane"/>
    <property type="evidence" value="ECO:0007669"/>
    <property type="project" value="UniProtKB-SubCell"/>
</dbReference>
<feature type="transmembrane region" description="Helical" evidence="9">
    <location>
        <begin position="20"/>
        <end position="41"/>
    </location>
</feature>
<evidence type="ECO:0000313" key="12">
    <source>
        <dbReference type="Proteomes" id="UP000575083"/>
    </source>
</evidence>
<proteinExistence type="inferred from homology"/>
<dbReference type="Pfam" id="PF09976">
    <property type="entry name" value="TPR_21"/>
    <property type="match status" value="1"/>
</dbReference>
<dbReference type="PANTHER" id="PTHR38035">
    <property type="entry name" value="UPF0070 PROTEIN YFGM"/>
    <property type="match status" value="1"/>
</dbReference>
<keyword evidence="5 9" id="KW-0472">Membrane</keyword>
<gene>
    <name evidence="11" type="ORF">HNP48_006927</name>
</gene>
<evidence type="ECO:0000256" key="7">
    <source>
        <dbReference type="ARBA" id="ARBA00024197"/>
    </source>
</evidence>
<keyword evidence="12" id="KW-1185">Reference proteome</keyword>
<evidence type="ECO:0000256" key="8">
    <source>
        <dbReference type="ARBA" id="ARBA00024235"/>
    </source>
</evidence>
<dbReference type="SUPFAM" id="SSF48452">
    <property type="entry name" value="TPR-like"/>
    <property type="match status" value="1"/>
</dbReference>
<keyword evidence="6" id="KW-0143">Chaperone</keyword>
<dbReference type="AlphaFoldDB" id="A0A7X0PLL6"/>
<evidence type="ECO:0000256" key="3">
    <source>
        <dbReference type="ARBA" id="ARBA00022692"/>
    </source>
</evidence>
<keyword evidence="4 9" id="KW-1133">Transmembrane helix</keyword>
<name>A0A7X0PLL6_9BURK</name>
<reference evidence="11 12" key="1">
    <citation type="submission" date="2020-08" db="EMBL/GenBank/DDBJ databases">
        <title>Functional genomics of gut bacteria from endangered species of beetles.</title>
        <authorList>
            <person name="Carlos-Shanley C."/>
        </authorList>
    </citation>
    <scope>NUCLEOTIDE SEQUENCE [LARGE SCALE GENOMIC DNA]</scope>
    <source>
        <strain evidence="11 12">S00198</strain>
    </source>
</reference>
<evidence type="ECO:0000259" key="10">
    <source>
        <dbReference type="Pfam" id="PF09976"/>
    </source>
</evidence>
<dbReference type="InterPro" id="IPR026039">
    <property type="entry name" value="YfgM"/>
</dbReference>
<dbReference type="Proteomes" id="UP000575083">
    <property type="component" value="Unassembled WGS sequence"/>
</dbReference>
<evidence type="ECO:0000256" key="2">
    <source>
        <dbReference type="ARBA" id="ARBA00022475"/>
    </source>
</evidence>
<dbReference type="PIRSF" id="PIRSF006170">
    <property type="entry name" value="YfgM"/>
    <property type="match status" value="1"/>
</dbReference>
<comment type="subcellular location">
    <subcellularLocation>
        <location evidence="1">Cell membrane</location>
        <topology evidence="1">Single-pass type II membrane protein</topology>
    </subcellularLocation>
</comment>
<dbReference type="EMBL" id="JACHLK010000032">
    <property type="protein sequence ID" value="MBB6564200.1"/>
    <property type="molecule type" value="Genomic_DNA"/>
</dbReference>
<accession>A0A7X0PLL6</accession>
<dbReference type="PANTHER" id="PTHR38035:SF1">
    <property type="entry name" value="ANCILLARY SECYEG TRANSLOCON SUBUNIT"/>
    <property type="match status" value="1"/>
</dbReference>
<evidence type="ECO:0000313" key="11">
    <source>
        <dbReference type="EMBL" id="MBB6564200.1"/>
    </source>
</evidence>
<evidence type="ECO:0000256" key="5">
    <source>
        <dbReference type="ARBA" id="ARBA00023136"/>
    </source>
</evidence>